<dbReference type="RefSeq" id="WP_184981086.1">
    <property type="nucleotide sequence ID" value="NZ_JACHIU010000001.1"/>
</dbReference>
<proteinExistence type="predicted"/>
<dbReference type="SUPFAM" id="SSF55486">
    <property type="entry name" value="Metalloproteases ('zincins'), catalytic domain"/>
    <property type="match status" value="1"/>
</dbReference>
<evidence type="ECO:0000313" key="4">
    <source>
        <dbReference type="Proteomes" id="UP000555564"/>
    </source>
</evidence>
<dbReference type="Pfam" id="PF01400">
    <property type="entry name" value="Astacin"/>
    <property type="match status" value="1"/>
</dbReference>
<dbReference type="AlphaFoldDB" id="A0A7X0IDR4"/>
<keyword evidence="4" id="KW-1185">Reference proteome</keyword>
<reference evidence="3 4" key="1">
    <citation type="submission" date="2020-08" db="EMBL/GenBank/DDBJ databases">
        <title>Sequencing the genomes of 1000 actinobacteria strains.</title>
        <authorList>
            <person name="Klenk H.-P."/>
        </authorList>
    </citation>
    <scope>NUCLEOTIDE SEQUENCE [LARGE SCALE GENOMIC DNA]</scope>
    <source>
        <strain evidence="3 4">DSM 44936</strain>
    </source>
</reference>
<dbReference type="InterPro" id="IPR001506">
    <property type="entry name" value="Peptidase_M12A"/>
</dbReference>
<dbReference type="EMBL" id="JACHIU010000001">
    <property type="protein sequence ID" value="MBB6473384.1"/>
    <property type="molecule type" value="Genomic_DNA"/>
</dbReference>
<dbReference type="InterPro" id="IPR006026">
    <property type="entry name" value="Peptidase_Metallo"/>
</dbReference>
<gene>
    <name evidence="3" type="ORF">BJ992_002815</name>
</gene>
<accession>A0A7X0IDR4</accession>
<evidence type="ECO:0000259" key="2">
    <source>
        <dbReference type="SMART" id="SM00235"/>
    </source>
</evidence>
<sequence>MTSAGDDHDDYDAHQIGPHCASPPQSVPAEAAAVSGVRLAALISGRLKWLNGTVLHYYFFDKEEDGSTVTLADGGTAFVSWVGDQTQRAAVRAAFEQWKSLGIGLEFAEVTDRAEAEIRIGFMRGDGSWSYLGRDALGIPIGERTVNYGWRLDTPHGRTTALHEIGHVIGMPHEHQSPFSGLVWDEEAVYREFSGPPNSWSRPKIFHNILRKLDASEVDGSLFDYRSVMEYAFGPGLILEPEEFRRGLVPPGGLSAADEEFARRWYPGLAPAGPPRLAAFTSMPLGLAPGRQADYLIIPEGTRDYTVATFGDSDTVLGLFEEIDGEPRYVRADDDAGTERNSTVTARLVKGRRYIARVRLYSTRGSGQTAIMYW</sequence>
<dbReference type="InterPro" id="IPR024079">
    <property type="entry name" value="MetalloPept_cat_dom_sf"/>
</dbReference>
<dbReference type="GO" id="GO:0006508">
    <property type="term" value="P:proteolysis"/>
    <property type="evidence" value="ECO:0007669"/>
    <property type="project" value="InterPro"/>
</dbReference>
<comment type="caution">
    <text evidence="3">The sequence shown here is derived from an EMBL/GenBank/DDBJ whole genome shotgun (WGS) entry which is preliminary data.</text>
</comment>
<evidence type="ECO:0000313" key="3">
    <source>
        <dbReference type="EMBL" id="MBB6473384.1"/>
    </source>
</evidence>
<feature type="domain" description="Peptidase metallopeptidase" evidence="2">
    <location>
        <begin position="45"/>
        <end position="208"/>
    </location>
</feature>
<organism evidence="3 4">
    <name type="scientific">Sphaerisporangium rubeum</name>
    <dbReference type="NCBI Taxonomy" id="321317"/>
    <lineage>
        <taxon>Bacteria</taxon>
        <taxon>Bacillati</taxon>
        <taxon>Actinomycetota</taxon>
        <taxon>Actinomycetes</taxon>
        <taxon>Streptosporangiales</taxon>
        <taxon>Streptosporangiaceae</taxon>
        <taxon>Sphaerisporangium</taxon>
    </lineage>
</organism>
<evidence type="ECO:0000256" key="1">
    <source>
        <dbReference type="SAM" id="MobiDB-lite"/>
    </source>
</evidence>
<protein>
    <recommendedName>
        <fullName evidence="2">Peptidase metallopeptidase domain-containing protein</fullName>
    </recommendedName>
</protein>
<name>A0A7X0IDR4_9ACTN</name>
<feature type="region of interest" description="Disordered" evidence="1">
    <location>
        <begin position="1"/>
        <end position="27"/>
    </location>
</feature>
<dbReference type="Gene3D" id="3.40.390.10">
    <property type="entry name" value="Collagenase (Catalytic Domain)"/>
    <property type="match status" value="1"/>
</dbReference>
<dbReference type="GO" id="GO:0008270">
    <property type="term" value="F:zinc ion binding"/>
    <property type="evidence" value="ECO:0007669"/>
    <property type="project" value="InterPro"/>
</dbReference>
<dbReference type="SMART" id="SM00235">
    <property type="entry name" value="ZnMc"/>
    <property type="match status" value="1"/>
</dbReference>
<dbReference type="Proteomes" id="UP000555564">
    <property type="component" value="Unassembled WGS sequence"/>
</dbReference>
<dbReference type="GO" id="GO:0004222">
    <property type="term" value="F:metalloendopeptidase activity"/>
    <property type="evidence" value="ECO:0007669"/>
    <property type="project" value="InterPro"/>
</dbReference>